<name>M1P839_METMZ</name>
<accession>M1P839</accession>
<organism evidence="1 2">
    <name type="scientific">Methanosarcina mazei Tuc01</name>
    <dbReference type="NCBI Taxonomy" id="1236903"/>
    <lineage>
        <taxon>Archaea</taxon>
        <taxon>Methanobacteriati</taxon>
        <taxon>Methanobacteriota</taxon>
        <taxon>Stenosarchaea group</taxon>
        <taxon>Methanomicrobia</taxon>
        <taxon>Methanosarcinales</taxon>
        <taxon>Methanosarcinaceae</taxon>
        <taxon>Methanosarcina</taxon>
    </lineage>
</organism>
<dbReference type="BioCyc" id="MMAZ1236903:G139K-1155-MONOMER"/>
<proteinExistence type="predicted"/>
<sequence>MRVAELNRSEKEKEQVILRATYFQISIFIKYRYWKYLRIYSK</sequence>
<reference evidence="1 2" key="1">
    <citation type="journal article" date="2013" name="Genome Announc.">
        <title>Complete Genome of a Methanosarcina mazei Strain Isolated from Sediment Samples from an Amazonian Flooded Area.</title>
        <authorList>
            <person name="Assis das Gracas D."/>
            <person name="Thiago Juca Ramos R."/>
            <person name="Vieira Araujo A.C."/>
            <person name="Zahlouth R."/>
            <person name="Ribeiro Carneiro A."/>
            <person name="Souza Lopes T."/>
            <person name="Azevedo Barauna R."/>
            <person name="Azevedo V."/>
            <person name="Cruz Schneider M.P."/>
            <person name="Pellizari V.H."/>
            <person name="Silva A."/>
        </authorList>
    </citation>
    <scope>NUCLEOTIDE SEQUENCE [LARGE SCALE GENOMIC DNA]</scope>
    <source>
        <strain evidence="1 2">Tuc01</strain>
    </source>
</reference>
<evidence type="ECO:0000313" key="2">
    <source>
        <dbReference type="Proteomes" id="UP000011718"/>
    </source>
</evidence>
<dbReference type="AlphaFoldDB" id="M1P839"/>
<protein>
    <submittedName>
        <fullName evidence="1">Uncharacterized protein</fullName>
    </submittedName>
</protein>
<evidence type="ECO:0000313" key="1">
    <source>
        <dbReference type="EMBL" id="AGF96597.1"/>
    </source>
</evidence>
<dbReference type="HOGENOM" id="CLU_3245349_0_0_2"/>
<gene>
    <name evidence="1" type="ORF">MmTuc01_1210</name>
</gene>
<dbReference type="KEGG" id="mmaz:MmTuc01_1210"/>
<dbReference type="Proteomes" id="UP000011718">
    <property type="component" value="Chromosome"/>
</dbReference>
<dbReference type="EMBL" id="CP004144">
    <property type="protein sequence ID" value="AGF96597.1"/>
    <property type="molecule type" value="Genomic_DNA"/>
</dbReference>